<evidence type="ECO:0000313" key="2">
    <source>
        <dbReference type="EMBL" id="VDP10741.1"/>
    </source>
</evidence>
<evidence type="ECO:0000313" key="3">
    <source>
        <dbReference type="Proteomes" id="UP000270296"/>
    </source>
</evidence>
<organism evidence="4">
    <name type="scientific">Soboliphyme baturini</name>
    <dbReference type="NCBI Taxonomy" id="241478"/>
    <lineage>
        <taxon>Eukaryota</taxon>
        <taxon>Metazoa</taxon>
        <taxon>Ecdysozoa</taxon>
        <taxon>Nematoda</taxon>
        <taxon>Enoplea</taxon>
        <taxon>Dorylaimia</taxon>
        <taxon>Dioctophymatida</taxon>
        <taxon>Dioctophymatoidea</taxon>
        <taxon>Soboliphymatidae</taxon>
        <taxon>Soboliphyme</taxon>
    </lineage>
</organism>
<feature type="region of interest" description="Disordered" evidence="1">
    <location>
        <begin position="45"/>
        <end position="74"/>
    </location>
</feature>
<evidence type="ECO:0000313" key="4">
    <source>
        <dbReference type="WBParaSite" id="SBAD_0000701301-mRNA-1"/>
    </source>
</evidence>
<dbReference type="EMBL" id="UZAM01010016">
    <property type="protein sequence ID" value="VDP10741.1"/>
    <property type="molecule type" value="Genomic_DNA"/>
</dbReference>
<accession>A0A183IT03</accession>
<reference evidence="2 3" key="2">
    <citation type="submission" date="2018-11" db="EMBL/GenBank/DDBJ databases">
        <authorList>
            <consortium name="Pathogen Informatics"/>
        </authorList>
    </citation>
    <scope>NUCLEOTIDE SEQUENCE [LARGE SCALE GENOMIC DNA]</scope>
</reference>
<dbReference type="Proteomes" id="UP000270296">
    <property type="component" value="Unassembled WGS sequence"/>
</dbReference>
<proteinExistence type="predicted"/>
<sequence>MKGGHQGYLIVEADGTQIYMTSTSSPDGECCIWYRAPDDVLETMKDDDNNNESRQWATKEPQADARPTLVNACS</sequence>
<evidence type="ECO:0000256" key="1">
    <source>
        <dbReference type="SAM" id="MobiDB-lite"/>
    </source>
</evidence>
<keyword evidence="3" id="KW-1185">Reference proteome</keyword>
<dbReference type="AlphaFoldDB" id="A0A183IT03"/>
<name>A0A183IT03_9BILA</name>
<reference evidence="4" key="1">
    <citation type="submission" date="2016-06" db="UniProtKB">
        <authorList>
            <consortium name="WormBaseParasite"/>
        </authorList>
    </citation>
    <scope>IDENTIFICATION</scope>
</reference>
<gene>
    <name evidence="2" type="ORF">SBAD_LOCUS6750</name>
</gene>
<protein>
    <submittedName>
        <fullName evidence="4">PH_15 domain-containing protein</fullName>
    </submittedName>
</protein>
<dbReference type="WBParaSite" id="SBAD_0000701301-mRNA-1">
    <property type="protein sequence ID" value="SBAD_0000701301-mRNA-1"/>
    <property type="gene ID" value="SBAD_0000701301"/>
</dbReference>